<organism evidence="2 3">
    <name type="scientific">Clostridium innocuum</name>
    <dbReference type="NCBI Taxonomy" id="1522"/>
    <lineage>
        <taxon>Bacteria</taxon>
        <taxon>Bacillati</taxon>
        <taxon>Bacillota</taxon>
        <taxon>Clostridia</taxon>
        <taxon>Eubacteriales</taxon>
        <taxon>Clostridiaceae</taxon>
        <taxon>Clostridium</taxon>
    </lineage>
</organism>
<dbReference type="RefSeq" id="WP_117443643.1">
    <property type="nucleotide sequence ID" value="NZ_JAJFEN010000029.1"/>
</dbReference>
<feature type="transmembrane region" description="Helical" evidence="1">
    <location>
        <begin position="189"/>
        <end position="211"/>
    </location>
</feature>
<feature type="transmembrane region" description="Helical" evidence="1">
    <location>
        <begin position="120"/>
        <end position="142"/>
    </location>
</feature>
<dbReference type="OrthoDB" id="1653767at2"/>
<feature type="transmembrane region" description="Helical" evidence="1">
    <location>
        <begin position="154"/>
        <end position="177"/>
    </location>
</feature>
<reference evidence="2 3" key="1">
    <citation type="submission" date="2018-08" db="EMBL/GenBank/DDBJ databases">
        <title>A genome reference for cultivated species of the human gut microbiota.</title>
        <authorList>
            <person name="Zou Y."/>
            <person name="Xue W."/>
            <person name="Luo G."/>
        </authorList>
    </citation>
    <scope>NUCLEOTIDE SEQUENCE [LARGE SCALE GENOMIC DNA]</scope>
    <source>
        <strain evidence="2 3">OF01-2LB</strain>
    </source>
</reference>
<feature type="transmembrane region" description="Helical" evidence="1">
    <location>
        <begin position="87"/>
        <end position="108"/>
    </location>
</feature>
<name>A0A3E2VUJ1_CLOIN</name>
<dbReference type="AlphaFoldDB" id="A0A3E2VUJ1"/>
<evidence type="ECO:0000313" key="3">
    <source>
        <dbReference type="Proteomes" id="UP000260025"/>
    </source>
</evidence>
<dbReference type="EMBL" id="QVEV01000021">
    <property type="protein sequence ID" value="RGC14382.1"/>
    <property type="molecule type" value="Genomic_DNA"/>
</dbReference>
<keyword evidence="1" id="KW-1133">Transmembrane helix</keyword>
<evidence type="ECO:0000256" key="1">
    <source>
        <dbReference type="SAM" id="Phobius"/>
    </source>
</evidence>
<comment type="caution">
    <text evidence="2">The sequence shown here is derived from an EMBL/GenBank/DDBJ whole genome shotgun (WGS) entry which is preliminary data.</text>
</comment>
<sequence>MTGNEYNDANLNHAYMIVYQDMLRYLSSKDISLLVARDIRDDILAMALESQMRGRKVEEVFGDYRKFCDAVCANAVQETRLEKLLRWWRMLSSLMVLWALLDVIGIGIDESEYVKNGMLFVSWKTIMFYIMIILGSTVLLQWHNRHSFHRILGAWYTYLIAYGVLAVGIKFVLYLLSSCFHFSTGMLSIPLWLLALLAVSCILSWIGYHFLLHKQFRLYQGIQKDTARRT</sequence>
<proteinExistence type="predicted"/>
<evidence type="ECO:0008006" key="4">
    <source>
        <dbReference type="Google" id="ProtNLM"/>
    </source>
</evidence>
<keyword evidence="1" id="KW-0472">Membrane</keyword>
<dbReference type="Gene3D" id="1.10.1900.10">
    <property type="entry name" value="c-terminal domain of poly(a) binding protein"/>
    <property type="match status" value="1"/>
</dbReference>
<evidence type="ECO:0000313" key="2">
    <source>
        <dbReference type="EMBL" id="RGC14382.1"/>
    </source>
</evidence>
<protein>
    <recommendedName>
        <fullName evidence="4">DUF1048 domain-containing protein</fullName>
    </recommendedName>
</protein>
<accession>A0A3E2VUJ1</accession>
<dbReference type="SUPFAM" id="SSF158560">
    <property type="entry name" value="BH3980-like"/>
    <property type="match status" value="1"/>
</dbReference>
<gene>
    <name evidence="2" type="ORF">DXA38_13605</name>
</gene>
<dbReference type="Proteomes" id="UP000260025">
    <property type="component" value="Unassembled WGS sequence"/>
</dbReference>
<keyword evidence="1" id="KW-0812">Transmembrane</keyword>